<protein>
    <submittedName>
        <fullName evidence="4">Xylanase/chitin deacetylase</fullName>
    </submittedName>
</protein>
<dbReference type="PANTHER" id="PTHR34216:SF3">
    <property type="entry name" value="POLY-BETA-1,6-N-ACETYL-D-GLUCOSAMINE N-DEACETYLASE"/>
    <property type="match status" value="1"/>
</dbReference>
<keyword evidence="4" id="KW-0326">Glycosidase</keyword>
<name>A0A650EL68_9HELI</name>
<keyword evidence="4" id="KW-0378">Hydrolase</keyword>
<reference evidence="4" key="1">
    <citation type="journal article" date="2020" name="J. ISSAAS">
        <title>Lactobacilli and other gastrointestinal microbiota of Peromyscus leucopus, reservoir host for agents of Lyme disease and other zoonoses in North America.</title>
        <authorList>
            <person name="Milovic A."/>
            <person name="Bassam K."/>
            <person name="Shao H."/>
            <person name="Chatzistamou I."/>
            <person name="Tufts D.M."/>
            <person name="Diuk-Wasser M."/>
            <person name="Barbour A.G."/>
        </authorList>
    </citation>
    <scope>NUCLEOTIDE SEQUENCE</scope>
    <source>
        <strain evidence="4">LL4</strain>
    </source>
</reference>
<dbReference type="PANTHER" id="PTHR34216">
    <property type="match status" value="1"/>
</dbReference>
<keyword evidence="2" id="KW-0732">Signal</keyword>
<proteinExistence type="predicted"/>
<accession>A0A650EL68</accession>
<evidence type="ECO:0000256" key="1">
    <source>
        <dbReference type="ARBA" id="ARBA00004613"/>
    </source>
</evidence>
<evidence type="ECO:0000256" key="2">
    <source>
        <dbReference type="ARBA" id="ARBA00022729"/>
    </source>
</evidence>
<dbReference type="PROSITE" id="PS51677">
    <property type="entry name" value="NODB"/>
    <property type="match status" value="1"/>
</dbReference>
<dbReference type="Gene3D" id="3.20.20.370">
    <property type="entry name" value="Glycoside hydrolase/deacetylase"/>
    <property type="match status" value="1"/>
</dbReference>
<dbReference type="Pfam" id="PF01522">
    <property type="entry name" value="Polysacc_deac_1"/>
    <property type="match status" value="1"/>
</dbReference>
<sequence>MNCIPILCYTHIRNMQDSYSVDVEMFERHIKYLQKKQYTFLHLDDILAFKKDPKSLPKRCVLLTFDGAWRDIYENAYPIMKHYWIKGGLFLVTEWLDEASKGSADYVPTPHSQCKNTILRNAREVVCNWEEVKKMQDIFSIGSMTHTYQFSNIVSLPWHEDLELSKKIIKEKLGIETKHLAWPDGSYNLGLLRTAKTIGYEVFYTMEQGINRIESDNDALKRCSVKNSLFWLKKAMFATSSARSFKIGKIFL</sequence>
<gene>
    <name evidence="4" type="ORF">Helico5904_1510</name>
</gene>
<evidence type="ECO:0000313" key="4">
    <source>
        <dbReference type="EMBL" id="QGT50479.1"/>
    </source>
</evidence>
<dbReference type="InterPro" id="IPR002509">
    <property type="entry name" value="NODB_dom"/>
</dbReference>
<dbReference type="AlphaFoldDB" id="A0A650EL68"/>
<feature type="domain" description="NodB homology" evidence="3">
    <location>
        <begin position="59"/>
        <end position="252"/>
    </location>
</feature>
<keyword evidence="4" id="KW-0624">Polysaccharide degradation</keyword>
<keyword evidence="4" id="KW-0858">Xylan degradation</keyword>
<dbReference type="GO" id="GO:0016798">
    <property type="term" value="F:hydrolase activity, acting on glycosyl bonds"/>
    <property type="evidence" value="ECO:0007669"/>
    <property type="project" value="UniProtKB-KW"/>
</dbReference>
<dbReference type="InterPro" id="IPR051398">
    <property type="entry name" value="Polysacch_Deacetylase"/>
</dbReference>
<comment type="subcellular location">
    <subcellularLocation>
        <location evidence="1">Secreted</location>
    </subcellularLocation>
</comment>
<keyword evidence="4" id="KW-0119">Carbohydrate metabolism</keyword>
<organism evidence="4">
    <name type="scientific">uncultured Helicobacter sp</name>
    <dbReference type="NCBI Taxonomy" id="175537"/>
    <lineage>
        <taxon>Bacteria</taxon>
        <taxon>Pseudomonadati</taxon>
        <taxon>Campylobacterota</taxon>
        <taxon>Epsilonproteobacteria</taxon>
        <taxon>Campylobacterales</taxon>
        <taxon>Helicobacteraceae</taxon>
        <taxon>Helicobacter</taxon>
        <taxon>environmental samples</taxon>
    </lineage>
</organism>
<dbReference type="GO" id="GO:0005576">
    <property type="term" value="C:extracellular region"/>
    <property type="evidence" value="ECO:0007669"/>
    <property type="project" value="UniProtKB-SubCell"/>
</dbReference>
<evidence type="ECO:0000259" key="3">
    <source>
        <dbReference type="PROSITE" id="PS51677"/>
    </source>
</evidence>
<dbReference type="EMBL" id="MN577569">
    <property type="protein sequence ID" value="QGT50479.1"/>
    <property type="molecule type" value="Genomic_DNA"/>
</dbReference>
<dbReference type="SUPFAM" id="SSF88713">
    <property type="entry name" value="Glycoside hydrolase/deacetylase"/>
    <property type="match status" value="1"/>
</dbReference>
<dbReference type="GO" id="GO:0045493">
    <property type="term" value="P:xylan catabolic process"/>
    <property type="evidence" value="ECO:0007669"/>
    <property type="project" value="UniProtKB-KW"/>
</dbReference>
<dbReference type="GO" id="GO:0016810">
    <property type="term" value="F:hydrolase activity, acting on carbon-nitrogen (but not peptide) bonds"/>
    <property type="evidence" value="ECO:0007669"/>
    <property type="project" value="InterPro"/>
</dbReference>
<dbReference type="CDD" id="cd10969">
    <property type="entry name" value="CE4_Ecf1_like_5s"/>
    <property type="match status" value="1"/>
</dbReference>
<dbReference type="InterPro" id="IPR011330">
    <property type="entry name" value="Glyco_hydro/deAcase_b/a-brl"/>
</dbReference>